<sequence>MEKPAPVQELVVRATGLTGTIVGGGVLVQLEDGVTGLARVGHRMGSVEVLGMGSVLEAGPAQGMVMGLEVVALMAAGMGLEVVAGMVLEVGALMVAGMVLEVVALMVAGMVLEVAPVILVVVAAEVEEVAVALVAMGHPRHPTPNEEPAMGDGSPCVQVLVRPRVMFLNACLHGV</sequence>
<feature type="transmembrane region" description="Helical" evidence="1">
    <location>
        <begin position="70"/>
        <end position="96"/>
    </location>
</feature>
<dbReference type="EMBL" id="JAPFFK010000006">
    <property type="protein sequence ID" value="KAJ6761097.1"/>
    <property type="molecule type" value="Genomic_DNA"/>
</dbReference>
<protein>
    <submittedName>
        <fullName evidence="2">Uncharacterized protein</fullName>
    </submittedName>
</protein>
<comment type="caution">
    <text evidence="2">The sequence shown here is derived from an EMBL/GenBank/DDBJ whole genome shotgun (WGS) entry which is preliminary data.</text>
</comment>
<name>A0A9Q1A7T2_SALPP</name>
<keyword evidence="1" id="KW-0812">Transmembrane</keyword>
<evidence type="ECO:0000256" key="1">
    <source>
        <dbReference type="SAM" id="Phobius"/>
    </source>
</evidence>
<proteinExistence type="predicted"/>
<feature type="transmembrane region" description="Helical" evidence="1">
    <location>
        <begin position="102"/>
        <end position="124"/>
    </location>
</feature>
<keyword evidence="1" id="KW-0472">Membrane</keyword>
<dbReference type="AlphaFoldDB" id="A0A9Q1A7T2"/>
<evidence type="ECO:0000313" key="3">
    <source>
        <dbReference type="Proteomes" id="UP001151532"/>
    </source>
</evidence>
<organism evidence="2 3">
    <name type="scientific">Salix purpurea</name>
    <name type="common">Purple osier willow</name>
    <dbReference type="NCBI Taxonomy" id="77065"/>
    <lineage>
        <taxon>Eukaryota</taxon>
        <taxon>Viridiplantae</taxon>
        <taxon>Streptophyta</taxon>
        <taxon>Embryophyta</taxon>
        <taxon>Tracheophyta</taxon>
        <taxon>Spermatophyta</taxon>
        <taxon>Magnoliopsida</taxon>
        <taxon>eudicotyledons</taxon>
        <taxon>Gunneridae</taxon>
        <taxon>Pentapetalae</taxon>
        <taxon>rosids</taxon>
        <taxon>fabids</taxon>
        <taxon>Malpighiales</taxon>
        <taxon>Salicaceae</taxon>
        <taxon>Saliceae</taxon>
        <taxon>Salix</taxon>
    </lineage>
</organism>
<evidence type="ECO:0000313" key="2">
    <source>
        <dbReference type="EMBL" id="KAJ6761097.1"/>
    </source>
</evidence>
<reference evidence="2" key="1">
    <citation type="submission" date="2022-11" db="EMBL/GenBank/DDBJ databases">
        <authorList>
            <person name="Hyden B.L."/>
            <person name="Feng K."/>
            <person name="Yates T."/>
            <person name="Jawdy S."/>
            <person name="Smart L.B."/>
            <person name="Muchero W."/>
        </authorList>
    </citation>
    <scope>NUCLEOTIDE SEQUENCE</scope>
    <source>
        <tissue evidence="2">Shoot tip</tissue>
    </source>
</reference>
<keyword evidence="3" id="KW-1185">Reference proteome</keyword>
<dbReference type="Proteomes" id="UP001151532">
    <property type="component" value="Chromosome 15Z"/>
</dbReference>
<gene>
    <name evidence="2" type="ORF">OIU79_025851</name>
</gene>
<accession>A0A9Q1A7T2</accession>
<keyword evidence="1" id="KW-1133">Transmembrane helix</keyword>
<reference evidence="2" key="2">
    <citation type="journal article" date="2023" name="Int. J. Mol. Sci.">
        <title>De Novo Assembly and Annotation of 11 Diverse Shrub Willow (Salix) Genomes Reveals Novel Gene Organization in Sex-Linked Regions.</title>
        <authorList>
            <person name="Hyden B."/>
            <person name="Feng K."/>
            <person name="Yates T.B."/>
            <person name="Jawdy S."/>
            <person name="Cereghino C."/>
            <person name="Smart L.B."/>
            <person name="Muchero W."/>
        </authorList>
    </citation>
    <scope>NUCLEOTIDE SEQUENCE</scope>
    <source>
        <tissue evidence="2">Shoot tip</tissue>
    </source>
</reference>